<dbReference type="AlphaFoldDB" id="A0A135IB42"/>
<evidence type="ECO:0000256" key="1">
    <source>
        <dbReference type="ARBA" id="ARBA00004241"/>
    </source>
</evidence>
<dbReference type="GO" id="GO:0009279">
    <property type="term" value="C:cell outer membrane"/>
    <property type="evidence" value="ECO:0007669"/>
    <property type="project" value="UniProtKB-SubCell"/>
</dbReference>
<comment type="subcellular location">
    <subcellularLocation>
        <location evidence="2">Cell outer membrane</location>
    </subcellularLocation>
    <subcellularLocation>
        <location evidence="1">Cell surface</location>
    </subcellularLocation>
</comment>
<dbReference type="EMBL" id="LNTY01000018">
    <property type="protein sequence ID" value="KXF82618.1"/>
    <property type="molecule type" value="Genomic_DNA"/>
</dbReference>
<evidence type="ECO:0000256" key="6">
    <source>
        <dbReference type="ARBA" id="ARBA00023136"/>
    </source>
</evidence>
<dbReference type="InterPro" id="IPR045584">
    <property type="entry name" value="Pilin-like"/>
</dbReference>
<dbReference type="RefSeq" id="WP_067412966.1">
    <property type="nucleotide sequence ID" value="NZ_LNTY01000018.1"/>
</dbReference>
<accession>A0A135IB42</accession>
<evidence type="ECO:0000313" key="12">
    <source>
        <dbReference type="Proteomes" id="UP000070529"/>
    </source>
</evidence>
<dbReference type="SUPFAM" id="SSF54523">
    <property type="entry name" value="Pili subunits"/>
    <property type="match status" value="1"/>
</dbReference>
<evidence type="ECO:0000256" key="2">
    <source>
        <dbReference type="ARBA" id="ARBA00004442"/>
    </source>
</evidence>
<evidence type="ECO:0000256" key="4">
    <source>
        <dbReference type="ARBA" id="ARBA00022692"/>
    </source>
</evidence>
<dbReference type="STRING" id="294935.ATN88_21385"/>
<evidence type="ECO:0000256" key="7">
    <source>
        <dbReference type="ARBA" id="ARBA00023237"/>
    </source>
</evidence>
<dbReference type="Pfam" id="PF03895">
    <property type="entry name" value="YadA_anchor"/>
    <property type="match status" value="1"/>
</dbReference>
<dbReference type="Proteomes" id="UP000070529">
    <property type="component" value="Unassembled WGS sequence"/>
</dbReference>
<dbReference type="OrthoDB" id="5830078at2"/>
<keyword evidence="7" id="KW-0998">Cell outer membrane</keyword>
<feature type="region of interest" description="Disordered" evidence="8">
    <location>
        <begin position="36"/>
        <end position="132"/>
    </location>
</feature>
<feature type="signal peptide" evidence="9">
    <location>
        <begin position="1"/>
        <end position="20"/>
    </location>
</feature>
<evidence type="ECO:0000256" key="5">
    <source>
        <dbReference type="ARBA" id="ARBA00022729"/>
    </source>
</evidence>
<gene>
    <name evidence="11" type="ORF">ATN88_21385</name>
</gene>
<evidence type="ECO:0000256" key="8">
    <source>
        <dbReference type="SAM" id="MobiDB-lite"/>
    </source>
</evidence>
<keyword evidence="5 9" id="KW-0732">Signal</keyword>
<sequence length="233" mass="24616">MKKTVLAMSVATLFSAGAMANNINVDVDNSVPHIPNNGIELPVDRPMPDNTPSRPEPVDPSFGVKPDSNVPDRDGPNYTPERPQPADPDFGVDVDSAPDRPQPADPDFGVDVDSTPDRPEPVDPSFGVSTPTTGDLVADLEKQMNHRFDEMSEHMDGIRAGLHAVTNARPFVTHGEFAVGAGIGFAGSKEALALGGAYGLTEKISLSGTFHYETSGKISGSEVAGGMGIQYKF</sequence>
<evidence type="ECO:0000256" key="9">
    <source>
        <dbReference type="SAM" id="SignalP"/>
    </source>
</evidence>
<evidence type="ECO:0000259" key="10">
    <source>
        <dbReference type="Pfam" id="PF03895"/>
    </source>
</evidence>
<proteinExistence type="predicted"/>
<keyword evidence="6" id="KW-0472">Membrane</keyword>
<comment type="caution">
    <text evidence="11">The sequence shown here is derived from an EMBL/GenBank/DDBJ whole genome shotgun (WGS) entry which is preliminary data.</text>
</comment>
<feature type="chain" id="PRO_5007465838" description="Trimeric autotransporter adhesin YadA-like C-terminal membrane anchor domain-containing protein" evidence="9">
    <location>
        <begin position="21"/>
        <end position="233"/>
    </location>
</feature>
<keyword evidence="4" id="KW-0812">Transmembrane</keyword>
<organism evidence="11 12">
    <name type="scientific">Enterovibrio coralii</name>
    <dbReference type="NCBI Taxonomy" id="294935"/>
    <lineage>
        <taxon>Bacteria</taxon>
        <taxon>Pseudomonadati</taxon>
        <taxon>Pseudomonadota</taxon>
        <taxon>Gammaproteobacteria</taxon>
        <taxon>Vibrionales</taxon>
        <taxon>Vibrionaceae</taxon>
        <taxon>Enterovibrio</taxon>
    </lineage>
</organism>
<dbReference type="Gene3D" id="3.30.1300.30">
    <property type="entry name" value="GSPII I/J protein-like"/>
    <property type="match status" value="1"/>
</dbReference>
<keyword evidence="3" id="KW-1134">Transmembrane beta strand</keyword>
<reference evidence="11 12" key="1">
    <citation type="submission" date="2015-11" db="EMBL/GenBank/DDBJ databases">
        <title>Genomic Taxonomy of the Vibrionaceae.</title>
        <authorList>
            <person name="Gomez-Gil B."/>
            <person name="Enciso-Ibarra J."/>
        </authorList>
    </citation>
    <scope>NUCLEOTIDE SEQUENCE [LARGE SCALE GENOMIC DNA]</scope>
    <source>
        <strain evidence="11 12">CAIM 912</strain>
    </source>
</reference>
<evidence type="ECO:0000313" key="11">
    <source>
        <dbReference type="EMBL" id="KXF82618.1"/>
    </source>
</evidence>
<evidence type="ECO:0000256" key="3">
    <source>
        <dbReference type="ARBA" id="ARBA00022452"/>
    </source>
</evidence>
<dbReference type="GO" id="GO:0009986">
    <property type="term" value="C:cell surface"/>
    <property type="evidence" value="ECO:0007669"/>
    <property type="project" value="UniProtKB-SubCell"/>
</dbReference>
<keyword evidence="12" id="KW-1185">Reference proteome</keyword>
<protein>
    <recommendedName>
        <fullName evidence="10">Trimeric autotransporter adhesin YadA-like C-terminal membrane anchor domain-containing protein</fullName>
    </recommendedName>
</protein>
<dbReference type="InterPro" id="IPR005594">
    <property type="entry name" value="YadA_C"/>
</dbReference>
<name>A0A135IB42_9GAMM</name>
<feature type="domain" description="Trimeric autotransporter adhesin YadA-like C-terminal membrane anchor" evidence="10">
    <location>
        <begin position="174"/>
        <end position="233"/>
    </location>
</feature>